<protein>
    <submittedName>
        <fullName evidence="1">Uncharacterized protein</fullName>
    </submittedName>
</protein>
<evidence type="ECO:0000313" key="2">
    <source>
        <dbReference type="Proteomes" id="UP000524387"/>
    </source>
</evidence>
<proteinExistence type="predicted"/>
<organism evidence="1 2">
    <name type="scientific">Listeria monocytogenes</name>
    <dbReference type="NCBI Taxonomy" id="1639"/>
    <lineage>
        <taxon>Bacteria</taxon>
        <taxon>Bacillati</taxon>
        <taxon>Bacillota</taxon>
        <taxon>Bacilli</taxon>
        <taxon>Bacillales</taxon>
        <taxon>Listeriaceae</taxon>
        <taxon>Listeria</taxon>
    </lineage>
</organism>
<dbReference type="RefSeq" id="WP_070006776.1">
    <property type="nucleotide sequence ID" value="NZ_CP054041.1"/>
</dbReference>
<comment type="caution">
    <text evidence="1">The sequence shown here is derived from an EMBL/GenBank/DDBJ whole genome shotgun (WGS) entry which is preliminary data.</text>
</comment>
<accession>A0A823IT87</accession>
<dbReference type="AlphaFoldDB" id="A0A823IT87"/>
<dbReference type="Pfam" id="PF15586">
    <property type="entry name" value="Imm8"/>
    <property type="match status" value="1"/>
</dbReference>
<dbReference type="EMBL" id="AABEKN010000001">
    <property type="protein sequence ID" value="EAG9352480.1"/>
    <property type="molecule type" value="Genomic_DNA"/>
</dbReference>
<reference evidence="1 2" key="1">
    <citation type="submission" date="2019-04" db="EMBL/GenBank/DDBJ databases">
        <authorList>
            <consortium name="GenomeTrakr network: Whole genome sequencing for foodborne pathogen traceback"/>
        </authorList>
    </citation>
    <scope>NUCLEOTIDE SEQUENCE [LARGE SCALE GENOMIC DNA]</scope>
    <source>
        <strain evidence="1 2">CFSAN072502</strain>
    </source>
</reference>
<gene>
    <name evidence="1" type="ORF">CW895_01380</name>
</gene>
<dbReference type="Proteomes" id="UP000524387">
    <property type="component" value="Unassembled WGS sequence"/>
</dbReference>
<name>A0A823IT87_LISMN</name>
<sequence>MKKQHNSKLILLQEIHSTELEIPLKDWEYDPEKDLYLVVDLFIGTNDGTKRGNYFHVPVVTPATLYKLPKGKRKAIVLEYYRYDLLLDKIESILEKCTKESWDDSCEALQNYFFWEYENYKA</sequence>
<evidence type="ECO:0000313" key="1">
    <source>
        <dbReference type="EMBL" id="EAG9352480.1"/>
    </source>
</evidence>
<dbReference type="InterPro" id="IPR028964">
    <property type="entry name" value="Imm8"/>
</dbReference>